<sequence>MGINNLLKFMKPYVESVHIKKYAGKRVGIDAYSWLHKGAYSCSMELCLNMEVVVFDGGNIPCKAGTEDERHRRRKANRDFSMEKLKAGDANAASEIFQRAVSITPPMAHQLVEILSSENIEFVVAPYEADAQLAYLSTLKVEEGGIAAVISEDSDLLAYSCPAIIFKMDRYGNGEEIILDKVLNAVGRVPSFQKFDKILFTGMCILAGCDFLPSVPGIGIWFPSIRIWTVPFLGDKVGSCEVMFPSGGFTTL</sequence>
<dbReference type="InterPro" id="IPR029060">
    <property type="entry name" value="PIN-like_dom_sf"/>
</dbReference>
<keyword evidence="5" id="KW-0479">Metal-binding</keyword>
<reference evidence="9" key="1">
    <citation type="submission" date="2024-07" db="EMBL/GenBank/DDBJ databases">
        <title>Two chromosome-level genome assemblies of Korean endemic species Abeliophyllum distichum and Forsythia ovata (Oleaceae).</title>
        <authorList>
            <person name="Jang H."/>
        </authorList>
    </citation>
    <scope>NUCLEOTIDE SEQUENCE [LARGE SCALE GENOMIC DNA]</scope>
</reference>
<comment type="similarity">
    <text evidence="5">Belongs to the XPG/RAD2 endonuclease family. EXO1 subfamily.</text>
</comment>
<dbReference type="GO" id="GO:0046872">
    <property type="term" value="F:metal ion binding"/>
    <property type="evidence" value="ECO:0007669"/>
    <property type="project" value="UniProtKB-UniRule"/>
</dbReference>
<keyword evidence="9" id="KW-1185">Reference proteome</keyword>
<protein>
    <recommendedName>
        <fullName evidence="5">Exonuclease 1</fullName>
        <ecNumber evidence="5">3.1.-.-</ecNumber>
    </recommendedName>
</protein>
<evidence type="ECO:0000313" key="8">
    <source>
        <dbReference type="EMBL" id="KAL2461695.1"/>
    </source>
</evidence>
<evidence type="ECO:0000259" key="7">
    <source>
        <dbReference type="SMART" id="SM00485"/>
    </source>
</evidence>
<organism evidence="8 9">
    <name type="scientific">Abeliophyllum distichum</name>
    <dbReference type="NCBI Taxonomy" id="126358"/>
    <lineage>
        <taxon>Eukaryota</taxon>
        <taxon>Viridiplantae</taxon>
        <taxon>Streptophyta</taxon>
        <taxon>Embryophyta</taxon>
        <taxon>Tracheophyta</taxon>
        <taxon>Spermatophyta</taxon>
        <taxon>Magnoliopsida</taxon>
        <taxon>eudicotyledons</taxon>
        <taxon>Gunneridae</taxon>
        <taxon>Pentapetalae</taxon>
        <taxon>asterids</taxon>
        <taxon>lamiids</taxon>
        <taxon>Lamiales</taxon>
        <taxon>Oleaceae</taxon>
        <taxon>Forsythieae</taxon>
        <taxon>Abeliophyllum</taxon>
    </lineage>
</organism>
<evidence type="ECO:0000259" key="6">
    <source>
        <dbReference type="SMART" id="SM00484"/>
    </source>
</evidence>
<dbReference type="PANTHER" id="PTHR11081:SF8">
    <property type="entry name" value="EXONUCLEASE 1"/>
    <property type="match status" value="1"/>
</dbReference>
<evidence type="ECO:0000256" key="2">
    <source>
        <dbReference type="ARBA" id="ARBA00022763"/>
    </source>
</evidence>
<evidence type="ECO:0000256" key="1">
    <source>
        <dbReference type="ARBA" id="ARBA00004123"/>
    </source>
</evidence>
<evidence type="ECO:0000256" key="5">
    <source>
        <dbReference type="RuleBase" id="RU910737"/>
    </source>
</evidence>
<dbReference type="Pfam" id="PF00752">
    <property type="entry name" value="XPG_N"/>
    <property type="match status" value="1"/>
</dbReference>
<keyword evidence="5" id="KW-0378">Hydrolase</keyword>
<keyword evidence="5" id="KW-0267">Excision nuclease</keyword>
<keyword evidence="5" id="KW-0460">Magnesium</keyword>
<dbReference type="EMBL" id="JBFOLK010000014">
    <property type="protein sequence ID" value="KAL2461695.1"/>
    <property type="molecule type" value="Genomic_DNA"/>
</dbReference>
<dbReference type="Proteomes" id="UP001604336">
    <property type="component" value="Unassembled WGS sequence"/>
</dbReference>
<dbReference type="InterPro" id="IPR006085">
    <property type="entry name" value="XPG_DNA_repair_N"/>
</dbReference>
<comment type="function">
    <text evidence="5">5'-&gt;3' double-stranded DNA exonuclease which may also possess a cryptic 3'-&gt;5' double-stranded DNA exonuclease activity. Functions in DNA mismatch repair.</text>
</comment>
<dbReference type="GO" id="GO:0005634">
    <property type="term" value="C:nucleus"/>
    <property type="evidence" value="ECO:0007669"/>
    <property type="project" value="UniProtKB-SubCell"/>
</dbReference>
<dbReference type="PROSITE" id="PS00842">
    <property type="entry name" value="XPG_2"/>
    <property type="match status" value="1"/>
</dbReference>
<dbReference type="GO" id="GO:0006281">
    <property type="term" value="P:DNA repair"/>
    <property type="evidence" value="ECO:0007669"/>
    <property type="project" value="UniProtKB-UniRule"/>
</dbReference>
<dbReference type="Pfam" id="PF00867">
    <property type="entry name" value="XPG_I"/>
    <property type="match status" value="1"/>
</dbReference>
<dbReference type="EC" id="3.1.-.-" evidence="5"/>
<dbReference type="Gene3D" id="3.40.50.1010">
    <property type="entry name" value="5'-nuclease"/>
    <property type="match status" value="1"/>
</dbReference>
<keyword evidence="2 5" id="KW-0227">DNA damage</keyword>
<keyword evidence="5 8" id="KW-0269">Exonuclease</keyword>
<dbReference type="SMART" id="SM00484">
    <property type="entry name" value="XPGI"/>
    <property type="match status" value="1"/>
</dbReference>
<dbReference type="InterPro" id="IPR006086">
    <property type="entry name" value="XPG-I_dom"/>
</dbReference>
<accession>A0ABD1PCU5</accession>
<comment type="cofactor">
    <cofactor evidence="5">
        <name>Mg(2+)</name>
        <dbReference type="ChEBI" id="CHEBI:18420"/>
    </cofactor>
    <text evidence="5">Binds 2 magnesium ions per subunit. They probably participate in the reaction catalyzed by the enzyme. May bind an additional third magnesium ion after substrate binding.</text>
</comment>
<dbReference type="InterPro" id="IPR044752">
    <property type="entry name" value="PIN-like_EXO1"/>
</dbReference>
<dbReference type="SMART" id="SM00485">
    <property type="entry name" value="XPGN"/>
    <property type="match status" value="1"/>
</dbReference>
<dbReference type="PRINTS" id="PR00853">
    <property type="entry name" value="XPGRADSUPER"/>
</dbReference>
<name>A0ABD1PCU5_9LAMI</name>
<keyword evidence="5" id="KW-0540">Nuclease</keyword>
<gene>
    <name evidence="8" type="ORF">Adt_45115</name>
</gene>
<keyword evidence="4 5" id="KW-0539">Nucleus</keyword>
<feature type="domain" description="XPG-I" evidence="6">
    <location>
        <begin position="116"/>
        <end position="188"/>
    </location>
</feature>
<keyword evidence="5" id="KW-0238">DNA-binding</keyword>
<evidence type="ECO:0000256" key="3">
    <source>
        <dbReference type="ARBA" id="ARBA00023204"/>
    </source>
</evidence>
<dbReference type="SUPFAM" id="SSF88723">
    <property type="entry name" value="PIN domain-like"/>
    <property type="match status" value="1"/>
</dbReference>
<dbReference type="PANTHER" id="PTHR11081">
    <property type="entry name" value="FLAP ENDONUCLEASE FAMILY MEMBER"/>
    <property type="match status" value="1"/>
</dbReference>
<keyword evidence="3 5" id="KW-0234">DNA repair</keyword>
<dbReference type="GO" id="GO:0035312">
    <property type="term" value="F:5'-3' DNA exonuclease activity"/>
    <property type="evidence" value="ECO:0007669"/>
    <property type="project" value="UniProtKB-UniRule"/>
</dbReference>
<proteinExistence type="inferred from homology"/>
<comment type="caution">
    <text evidence="8">The sequence shown here is derived from an EMBL/GenBank/DDBJ whole genome shotgun (WGS) entry which is preliminary data.</text>
</comment>
<dbReference type="InterPro" id="IPR019974">
    <property type="entry name" value="XPG_CS"/>
</dbReference>
<evidence type="ECO:0000313" key="9">
    <source>
        <dbReference type="Proteomes" id="UP001604336"/>
    </source>
</evidence>
<dbReference type="Gene3D" id="1.10.150.20">
    <property type="entry name" value="5' to 3' exonuclease, C-terminal subdomain"/>
    <property type="match status" value="1"/>
</dbReference>
<dbReference type="CDD" id="cd09857">
    <property type="entry name" value="PIN_EXO1"/>
    <property type="match status" value="1"/>
</dbReference>
<dbReference type="AlphaFoldDB" id="A0ABD1PCU5"/>
<dbReference type="InterPro" id="IPR006084">
    <property type="entry name" value="XPG/Rad2"/>
</dbReference>
<dbReference type="GO" id="GO:0003677">
    <property type="term" value="F:DNA binding"/>
    <property type="evidence" value="ECO:0007669"/>
    <property type="project" value="UniProtKB-UniRule"/>
</dbReference>
<feature type="domain" description="XPG N-terminal" evidence="7">
    <location>
        <begin position="1"/>
        <end position="77"/>
    </location>
</feature>
<keyword evidence="5" id="KW-0228">DNA excision</keyword>
<comment type="subcellular location">
    <subcellularLocation>
        <location evidence="1 5">Nucleus</location>
    </subcellularLocation>
</comment>
<evidence type="ECO:0000256" key="4">
    <source>
        <dbReference type="ARBA" id="ARBA00023242"/>
    </source>
</evidence>